<dbReference type="InterPro" id="IPR050132">
    <property type="entry name" value="Gln/Glu-tRNA_Ligase"/>
</dbReference>
<keyword evidence="6 10" id="KW-0067">ATP-binding</keyword>
<dbReference type="GO" id="GO:0005524">
    <property type="term" value="F:ATP binding"/>
    <property type="evidence" value="ECO:0007669"/>
    <property type="project" value="UniProtKB-UniRule"/>
</dbReference>
<evidence type="ECO:0000256" key="10">
    <source>
        <dbReference type="HAMAP-Rule" id="MF_02076"/>
    </source>
</evidence>
<dbReference type="EMBL" id="FWYE01000001">
    <property type="protein sequence ID" value="SMD30228.1"/>
    <property type="molecule type" value="Genomic_DNA"/>
</dbReference>
<dbReference type="HAMAP" id="MF_02076">
    <property type="entry name" value="Glu_tRNA_synth_type2"/>
    <property type="match status" value="1"/>
</dbReference>
<dbReference type="SUPFAM" id="SSF50715">
    <property type="entry name" value="Ribosomal protein L25-like"/>
    <property type="match status" value="1"/>
</dbReference>
<dbReference type="PANTHER" id="PTHR43097:SF5">
    <property type="entry name" value="GLUTAMATE--TRNA LIGASE"/>
    <property type="match status" value="1"/>
</dbReference>
<evidence type="ECO:0000259" key="12">
    <source>
        <dbReference type="Pfam" id="PF03950"/>
    </source>
</evidence>
<keyword evidence="14" id="KW-1185">Reference proteome</keyword>
<evidence type="ECO:0000313" key="14">
    <source>
        <dbReference type="Proteomes" id="UP000192315"/>
    </source>
</evidence>
<dbReference type="InterPro" id="IPR001412">
    <property type="entry name" value="aa-tRNA-synth_I_CS"/>
</dbReference>
<dbReference type="EC" id="6.1.1.17" evidence="10"/>
<protein>
    <recommendedName>
        <fullName evidence="10">Glutamate--tRNA ligase</fullName>
        <ecNumber evidence="10">6.1.1.17</ecNumber>
    </recommendedName>
    <alternativeName>
        <fullName evidence="10">Glutamyl-tRNA synthetase</fullName>
        <shortName evidence="10">GluRS</shortName>
    </alternativeName>
</protein>
<comment type="caution">
    <text evidence="13">The sequence shown here is derived from an EMBL/GenBank/DDBJ whole genome shotgun (WGS) entry which is preliminary data.</text>
</comment>
<evidence type="ECO:0000256" key="7">
    <source>
        <dbReference type="ARBA" id="ARBA00022917"/>
    </source>
</evidence>
<dbReference type="InterPro" id="IPR004526">
    <property type="entry name" value="Glu-tRNA-synth_arc/euk"/>
</dbReference>
<gene>
    <name evidence="10" type="primary">gltX</name>
    <name evidence="13" type="ORF">SAMN02745355_0094</name>
</gene>
<evidence type="ECO:0000256" key="1">
    <source>
        <dbReference type="ARBA" id="ARBA00004496"/>
    </source>
</evidence>
<dbReference type="InterPro" id="IPR014729">
    <property type="entry name" value="Rossmann-like_a/b/a_fold"/>
</dbReference>
<comment type="function">
    <text evidence="10">Catalyzes the attachment of glutamate to tRNA(Glu) in a two-step reaction: glutamate is first activated by ATP to form Glu-AMP and then transferred to the acceptor end of tRNA(Glu).</text>
</comment>
<dbReference type="Pfam" id="PF00749">
    <property type="entry name" value="tRNA-synt_1c"/>
    <property type="match status" value="1"/>
</dbReference>
<evidence type="ECO:0000256" key="4">
    <source>
        <dbReference type="ARBA" id="ARBA00022598"/>
    </source>
</evidence>
<keyword evidence="7 10" id="KW-0648">Protein biosynthesis</keyword>
<dbReference type="InterPro" id="IPR000924">
    <property type="entry name" value="Glu/Gln-tRNA-synth"/>
</dbReference>
<dbReference type="PROSITE" id="PS00178">
    <property type="entry name" value="AA_TRNA_LIGASE_I"/>
    <property type="match status" value="1"/>
</dbReference>
<dbReference type="InterPro" id="IPR011035">
    <property type="entry name" value="Ribosomal_bL25/Gln-tRNA_synth"/>
</dbReference>
<feature type="short sequence motif" description="'HIGH' region" evidence="10">
    <location>
        <begin position="103"/>
        <end position="113"/>
    </location>
</feature>
<dbReference type="Gene3D" id="3.40.50.620">
    <property type="entry name" value="HUPs"/>
    <property type="match status" value="1"/>
</dbReference>
<sequence>MSITEEIRKQAIKNAYLHDGRADVKSVVSKLMAEFPEARKNPGDLINDVKKCVDEINSMGKDRIIEIINNEYPEFKIKEKKEEKHELPELPNAKNGVVMRMAPSPSGPLHIGHSRMAILNDEYVKRYGGDLILRIEDTNPGNIDIDAYDMIPEDLKWLDVNVTKTVIQTSRMDLYYREAKKLIENGYMYIAETDQKRFKELKLKSMALPDRSMDPGVHLDRFDKMLNREYREGEAVAVLKTDLNHPNPSIRDWIAFRISYKRHPLTGDEYCVYPMMNFSVAIDDHYLGLTHVIRGMDHLVNTEKQKYIFNYNSWKLPYYYHYGIIKIPGSVLKTSIIKNGIKSGKYTGWDDVRLGTIRALRKRGYRPETFRRYWINSGMKETGATFSWEIFDSINRQLIDRDAMRFFFVNDPVLLDLNNDIDLESHARYHPDIDLGYRKYIIKSHSRIYLSRRDLDDIKPDEIFRLKDLCVVKRTEDGIAYIDDDSGKRLKIIQWCPENSHEFTVQKPDGTVDSGMLEPLAYNYNGVSQFERYGYVNIINRKGYFLHR</sequence>
<dbReference type="SUPFAM" id="SSF52374">
    <property type="entry name" value="Nucleotidylyl transferase"/>
    <property type="match status" value="1"/>
</dbReference>
<keyword evidence="5 10" id="KW-0547">Nucleotide-binding</keyword>
<comment type="similarity">
    <text evidence="2 10">Belongs to the class-I aminoacyl-tRNA synthetase family. Glutamate--tRNA ligase type 2 subfamily.</text>
</comment>
<dbReference type="NCBIfam" id="TIGR00463">
    <property type="entry name" value="gltX_arch"/>
    <property type="match status" value="1"/>
</dbReference>
<dbReference type="GO" id="GO:0005829">
    <property type="term" value="C:cytosol"/>
    <property type="evidence" value="ECO:0007669"/>
    <property type="project" value="TreeGrafter"/>
</dbReference>
<keyword evidence="3 10" id="KW-0963">Cytoplasm</keyword>
<dbReference type="Proteomes" id="UP000192315">
    <property type="component" value="Unassembled WGS sequence"/>
</dbReference>
<feature type="domain" description="Glutamyl/glutaminyl-tRNA synthetase class Ib catalytic" evidence="11">
    <location>
        <begin position="97"/>
        <end position="398"/>
    </location>
</feature>
<evidence type="ECO:0000256" key="3">
    <source>
        <dbReference type="ARBA" id="ARBA00022490"/>
    </source>
</evidence>
<accession>A0A8G2FVI5</accession>
<evidence type="ECO:0000256" key="6">
    <source>
        <dbReference type="ARBA" id="ARBA00022840"/>
    </source>
</evidence>
<dbReference type="InterPro" id="IPR020058">
    <property type="entry name" value="Glu/Gln-tRNA-synth_Ib_cat-dom"/>
</dbReference>
<evidence type="ECO:0000256" key="2">
    <source>
        <dbReference type="ARBA" id="ARBA00008927"/>
    </source>
</evidence>
<dbReference type="Pfam" id="PF03950">
    <property type="entry name" value="tRNA-synt_1c_C"/>
    <property type="match status" value="1"/>
</dbReference>
<comment type="subcellular location">
    <subcellularLocation>
        <location evidence="1 10">Cytoplasm</location>
    </subcellularLocation>
</comment>
<comment type="catalytic activity">
    <reaction evidence="9 10">
        <text>tRNA(Glu) + L-glutamate + ATP = L-glutamyl-tRNA(Glu) + AMP + diphosphate</text>
        <dbReference type="Rhea" id="RHEA:23540"/>
        <dbReference type="Rhea" id="RHEA-COMP:9663"/>
        <dbReference type="Rhea" id="RHEA-COMP:9680"/>
        <dbReference type="ChEBI" id="CHEBI:29985"/>
        <dbReference type="ChEBI" id="CHEBI:30616"/>
        <dbReference type="ChEBI" id="CHEBI:33019"/>
        <dbReference type="ChEBI" id="CHEBI:78442"/>
        <dbReference type="ChEBI" id="CHEBI:78520"/>
        <dbReference type="ChEBI" id="CHEBI:456215"/>
        <dbReference type="EC" id="6.1.1.17"/>
    </reaction>
</comment>
<evidence type="ECO:0000256" key="9">
    <source>
        <dbReference type="ARBA" id="ARBA00048351"/>
    </source>
</evidence>
<dbReference type="GO" id="GO:0004818">
    <property type="term" value="F:glutamate-tRNA ligase activity"/>
    <property type="evidence" value="ECO:0007669"/>
    <property type="project" value="UniProtKB-UniRule"/>
</dbReference>
<proteinExistence type="inferred from homology"/>
<dbReference type="Gene3D" id="2.40.240.10">
    <property type="entry name" value="Ribosomal Protein L25, Chain P"/>
    <property type="match status" value="1"/>
</dbReference>
<evidence type="ECO:0000313" key="13">
    <source>
        <dbReference type="EMBL" id="SMD30228.1"/>
    </source>
</evidence>
<dbReference type="PRINTS" id="PR00987">
    <property type="entry name" value="TRNASYNTHGLU"/>
</dbReference>
<dbReference type="AlphaFoldDB" id="A0A8G2FVI5"/>
<organism evidence="13 14">
    <name type="scientific">Picrophilus torridus (strain ATCC 700027 / DSM 9790 / JCM 10055 / NBRC 100828 / KAW 2/3)</name>
    <dbReference type="NCBI Taxonomy" id="1122961"/>
    <lineage>
        <taxon>Archaea</taxon>
        <taxon>Methanobacteriati</taxon>
        <taxon>Thermoplasmatota</taxon>
        <taxon>Thermoplasmata</taxon>
        <taxon>Thermoplasmatales</taxon>
        <taxon>Picrophilaceae</taxon>
        <taxon>Picrophilus</taxon>
    </lineage>
</organism>
<evidence type="ECO:0000256" key="5">
    <source>
        <dbReference type="ARBA" id="ARBA00022741"/>
    </source>
</evidence>
<evidence type="ECO:0000256" key="8">
    <source>
        <dbReference type="ARBA" id="ARBA00023146"/>
    </source>
</evidence>
<dbReference type="GO" id="GO:0006424">
    <property type="term" value="P:glutamyl-tRNA aminoacylation"/>
    <property type="evidence" value="ECO:0007669"/>
    <property type="project" value="UniProtKB-UniRule"/>
</dbReference>
<dbReference type="RefSeq" id="WP_084272286.1">
    <property type="nucleotide sequence ID" value="NZ_FWYE01000001.1"/>
</dbReference>
<keyword evidence="8 10" id="KW-0030">Aminoacyl-tRNA synthetase</keyword>
<dbReference type="PANTHER" id="PTHR43097">
    <property type="entry name" value="GLUTAMINE-TRNA LIGASE"/>
    <property type="match status" value="1"/>
</dbReference>
<dbReference type="GO" id="GO:0032991">
    <property type="term" value="C:protein-containing complex"/>
    <property type="evidence" value="ECO:0007669"/>
    <property type="project" value="UniProtKB-ARBA"/>
</dbReference>
<evidence type="ECO:0000259" key="11">
    <source>
        <dbReference type="Pfam" id="PF00749"/>
    </source>
</evidence>
<feature type="domain" description="Glutamyl/glutaminyl-tRNA synthetase class Ib anti-codon binding" evidence="12">
    <location>
        <begin position="403"/>
        <end position="477"/>
    </location>
</feature>
<name>A0A8G2FVI5_PICTO</name>
<keyword evidence="4 10" id="KW-0436">Ligase</keyword>
<dbReference type="InterPro" id="IPR020056">
    <property type="entry name" value="Rbsml_bL25/Gln-tRNA_synth_N"/>
</dbReference>
<dbReference type="NCBIfam" id="NF003169">
    <property type="entry name" value="PRK04156.1"/>
    <property type="match status" value="1"/>
</dbReference>
<dbReference type="InterPro" id="IPR020059">
    <property type="entry name" value="Glu/Gln-tRNA-synth_Ib_codon-bd"/>
</dbReference>
<dbReference type="GO" id="GO:0043604">
    <property type="term" value="P:amide biosynthetic process"/>
    <property type="evidence" value="ECO:0007669"/>
    <property type="project" value="TreeGrafter"/>
</dbReference>
<reference evidence="13 14" key="1">
    <citation type="submission" date="2017-04" db="EMBL/GenBank/DDBJ databases">
        <authorList>
            <person name="Varghese N."/>
            <person name="Submissions S."/>
        </authorList>
    </citation>
    <scope>NUCLEOTIDE SEQUENCE [LARGE SCALE GENOMIC DNA]</scope>
    <source>
        <strain evidence="13 14">DSM 9789</strain>
    </source>
</reference>